<dbReference type="Pfam" id="PF01420">
    <property type="entry name" value="Methylase_S"/>
    <property type="match status" value="1"/>
</dbReference>
<feature type="domain" description="Type I restriction modification DNA specificity" evidence="5">
    <location>
        <begin position="190"/>
        <end position="259"/>
    </location>
</feature>
<dbReference type="GO" id="GO:0016787">
    <property type="term" value="F:hydrolase activity"/>
    <property type="evidence" value="ECO:0007669"/>
    <property type="project" value="UniProtKB-KW"/>
</dbReference>
<dbReference type="EMBL" id="JBHUHX010000007">
    <property type="protein sequence ID" value="MFD2111095.1"/>
    <property type="molecule type" value="Genomic_DNA"/>
</dbReference>
<dbReference type="GO" id="GO:0004519">
    <property type="term" value="F:endonuclease activity"/>
    <property type="evidence" value="ECO:0007669"/>
    <property type="project" value="UniProtKB-KW"/>
</dbReference>
<dbReference type="PANTHER" id="PTHR43140">
    <property type="entry name" value="TYPE-1 RESTRICTION ENZYME ECOKI SPECIFICITY PROTEIN"/>
    <property type="match status" value="1"/>
</dbReference>
<keyword evidence="6" id="KW-0378">Hydrolase</keyword>
<evidence type="ECO:0000313" key="7">
    <source>
        <dbReference type="Proteomes" id="UP001597337"/>
    </source>
</evidence>
<name>A0ABW4Y5U3_9GAMM</name>
<sequence>MNPDRLLALYERIADAPDAVARLRRFILDLAVRGRLVPQDPHDKPAIEHLRFLSGIPAKTKHLIKPLCDLSVELQLPLAWSWLPLGALITRMDAGWSPQCEPHPRTSEEDWGVLRTTSVQALAFNPAQHKKLPEKLKPRPEYQASIGDILVTRAGPKNRVGVSCVVDVVCPRLMISDKLIRFHALGDLSPRFLALALNAGHTFEQIEAAKSGMAVMQMNISQSKLRAIPIPLPPIAEQHRIVAKVDELMALCDRLEAARAQRESARDRLAAASLARLNAPDLDLATFTDHARFVLDALPALTTRADQIKQLRQTILNLAVRGKLVPQDLSDEPASELLCRIRSEKTRLLEAGEISKGKHLKPIASAEQFFEPPSGWVWCRCGELVLTSDSGWSPRTESHARQGDAWGVLKVSAVSWDRFDPAANKQVLPGTKPRLQAQVHKGDFLISRANTAELIARSVLVLEEPLNLMMSDKIVRLRLTSHCSHRFLWVVNNHADFARAYYAANATGVSPSMKNVARGVILDLPIPLPPLAEQHRIVAKVDELMALCDRLEASLATADSSRRRLLDALLHEALAPAMMDDSIESAEALARQDLSALA</sequence>
<keyword evidence="6" id="KW-0540">Nuclease</keyword>
<evidence type="ECO:0000256" key="2">
    <source>
        <dbReference type="ARBA" id="ARBA00022747"/>
    </source>
</evidence>
<evidence type="ECO:0000313" key="6">
    <source>
        <dbReference type="EMBL" id="MFD2111095.1"/>
    </source>
</evidence>
<evidence type="ECO:0000256" key="1">
    <source>
        <dbReference type="ARBA" id="ARBA00010923"/>
    </source>
</evidence>
<proteinExistence type="inferred from homology"/>
<dbReference type="InterPro" id="IPR044946">
    <property type="entry name" value="Restrct_endonuc_typeI_TRD_sf"/>
</dbReference>
<dbReference type="RefSeq" id="WP_386023815.1">
    <property type="nucleotide sequence ID" value="NZ_JBHUHX010000007.1"/>
</dbReference>
<dbReference type="Proteomes" id="UP001597337">
    <property type="component" value="Unassembled WGS sequence"/>
</dbReference>
<dbReference type="SUPFAM" id="SSF116734">
    <property type="entry name" value="DNA methylase specificity domain"/>
    <property type="match status" value="2"/>
</dbReference>
<reference evidence="7" key="1">
    <citation type="journal article" date="2019" name="Int. J. Syst. Evol. Microbiol.">
        <title>The Global Catalogue of Microorganisms (GCM) 10K type strain sequencing project: providing services to taxonomists for standard genome sequencing and annotation.</title>
        <authorList>
            <consortium name="The Broad Institute Genomics Platform"/>
            <consortium name="The Broad Institute Genome Sequencing Center for Infectious Disease"/>
            <person name="Wu L."/>
            <person name="Ma J."/>
        </authorList>
    </citation>
    <scope>NUCLEOTIDE SEQUENCE [LARGE SCALE GENOMIC DNA]</scope>
    <source>
        <strain evidence="7">KACC 12597</strain>
    </source>
</reference>
<protein>
    <submittedName>
        <fullName evidence="6">Restriction endonuclease subunit S</fullName>
        <ecNumber evidence="6">3.1.21.-</ecNumber>
    </submittedName>
</protein>
<dbReference type="Gene3D" id="3.90.220.20">
    <property type="entry name" value="DNA methylase specificity domains"/>
    <property type="match status" value="2"/>
</dbReference>
<evidence type="ECO:0000256" key="3">
    <source>
        <dbReference type="ARBA" id="ARBA00023125"/>
    </source>
</evidence>
<dbReference type="InterPro" id="IPR051212">
    <property type="entry name" value="Type-I_RE_S_subunit"/>
</dbReference>
<keyword evidence="6" id="KW-0255">Endonuclease</keyword>
<dbReference type="CDD" id="cd17261">
    <property type="entry name" value="RMtype1_S_EcoKI-TRD2-CR2_like"/>
    <property type="match status" value="2"/>
</dbReference>
<evidence type="ECO:0000259" key="5">
    <source>
        <dbReference type="Pfam" id="PF01420"/>
    </source>
</evidence>
<feature type="coiled-coil region" evidence="4">
    <location>
        <begin position="248"/>
        <end position="275"/>
    </location>
</feature>
<keyword evidence="7" id="KW-1185">Reference proteome</keyword>
<evidence type="ECO:0000256" key="4">
    <source>
        <dbReference type="SAM" id="Coils"/>
    </source>
</evidence>
<gene>
    <name evidence="6" type="ORF">ACFSJC_04465</name>
</gene>
<comment type="similarity">
    <text evidence="1">Belongs to the type-I restriction system S methylase family.</text>
</comment>
<dbReference type="EC" id="3.1.21.-" evidence="6"/>
<comment type="caution">
    <text evidence="6">The sequence shown here is derived from an EMBL/GenBank/DDBJ whole genome shotgun (WGS) entry which is preliminary data.</text>
</comment>
<keyword evidence="4" id="KW-0175">Coiled coil</keyword>
<dbReference type="InterPro" id="IPR000055">
    <property type="entry name" value="Restrct_endonuc_typeI_TRD"/>
</dbReference>
<keyword evidence="2" id="KW-0680">Restriction system</keyword>
<organism evidence="6 7">
    <name type="scientific">Thiorhodococcus fuscus</name>
    <dbReference type="NCBI Taxonomy" id="527200"/>
    <lineage>
        <taxon>Bacteria</taxon>
        <taxon>Pseudomonadati</taxon>
        <taxon>Pseudomonadota</taxon>
        <taxon>Gammaproteobacteria</taxon>
        <taxon>Chromatiales</taxon>
        <taxon>Chromatiaceae</taxon>
        <taxon>Thiorhodococcus</taxon>
    </lineage>
</organism>
<dbReference type="PANTHER" id="PTHR43140:SF1">
    <property type="entry name" value="TYPE I RESTRICTION ENZYME ECOKI SPECIFICITY SUBUNIT"/>
    <property type="match status" value="1"/>
</dbReference>
<accession>A0ABW4Y5U3</accession>
<keyword evidence="3" id="KW-0238">DNA-binding</keyword>